<dbReference type="EMBL" id="JAHHGM010000004">
    <property type="protein sequence ID" value="MBT2988526.1"/>
    <property type="molecule type" value="Genomic_DNA"/>
</dbReference>
<gene>
    <name evidence="1" type="ORF">KME65_06135</name>
</gene>
<dbReference type="AlphaFoldDB" id="A0A944M5T3"/>
<dbReference type="SUPFAM" id="SSF49265">
    <property type="entry name" value="Fibronectin type III"/>
    <property type="match status" value="1"/>
</dbReference>
<protein>
    <recommendedName>
        <fullName evidence="3">Fibronectin type-III domain-containing protein</fullName>
    </recommendedName>
</protein>
<dbReference type="InterPro" id="IPR036116">
    <property type="entry name" value="FN3_sf"/>
</dbReference>
<reference evidence="1 2" key="1">
    <citation type="submission" date="2021-05" db="EMBL/GenBank/DDBJ databases">
        <title>Genetic and Functional Diversity in Clade A Lucinid endosymbionts from the Bahamas.</title>
        <authorList>
            <person name="Giani N.M."/>
            <person name="Engel A.S."/>
            <person name="Campbell B.J."/>
        </authorList>
    </citation>
    <scope>NUCLEOTIDE SEQUENCE [LARGE SCALE GENOMIC DNA]</scope>
    <source>
        <strain evidence="1">LUC16012Gg_MoonRockCtena</strain>
    </source>
</reference>
<dbReference type="InterPro" id="IPR013783">
    <property type="entry name" value="Ig-like_fold"/>
</dbReference>
<dbReference type="Gene3D" id="2.60.40.10">
    <property type="entry name" value="Immunoglobulins"/>
    <property type="match status" value="1"/>
</dbReference>
<evidence type="ECO:0000313" key="2">
    <source>
        <dbReference type="Proteomes" id="UP000770889"/>
    </source>
</evidence>
<dbReference type="Proteomes" id="UP000770889">
    <property type="component" value="Unassembled WGS sequence"/>
</dbReference>
<organism evidence="1 2">
    <name type="scientific">Candidatus Thiodiazotropha taylori</name>
    <dbReference type="NCBI Taxonomy" id="2792791"/>
    <lineage>
        <taxon>Bacteria</taxon>
        <taxon>Pseudomonadati</taxon>
        <taxon>Pseudomonadota</taxon>
        <taxon>Gammaproteobacteria</taxon>
        <taxon>Chromatiales</taxon>
        <taxon>Sedimenticolaceae</taxon>
        <taxon>Candidatus Thiodiazotropha</taxon>
    </lineage>
</organism>
<dbReference type="PROSITE" id="PS51257">
    <property type="entry name" value="PROKAR_LIPOPROTEIN"/>
    <property type="match status" value="1"/>
</dbReference>
<accession>A0A944M5T3</accession>
<name>A0A944M5T3_9GAMM</name>
<proteinExistence type="predicted"/>
<evidence type="ECO:0008006" key="3">
    <source>
        <dbReference type="Google" id="ProtNLM"/>
    </source>
</evidence>
<sequence>MMKSSPLKTITITMLTLLVFSGCGGGGGGGSSGGTGYTIQLEWIPPVTRMDGVYLAPGSIAGYRIYVGSDPDDMNLTVDLADSSMTEYAYSAPAEEQYYFGVTAYDTSGRESGMSNIVYK</sequence>
<evidence type="ECO:0000313" key="1">
    <source>
        <dbReference type="EMBL" id="MBT2988526.1"/>
    </source>
</evidence>
<comment type="caution">
    <text evidence="1">The sequence shown here is derived from an EMBL/GenBank/DDBJ whole genome shotgun (WGS) entry which is preliminary data.</text>
</comment>